<organism evidence="2 3">
    <name type="scientific">Saccharothrix australiensis</name>
    <dbReference type="NCBI Taxonomy" id="2072"/>
    <lineage>
        <taxon>Bacteria</taxon>
        <taxon>Bacillati</taxon>
        <taxon>Actinomycetota</taxon>
        <taxon>Actinomycetes</taxon>
        <taxon>Pseudonocardiales</taxon>
        <taxon>Pseudonocardiaceae</taxon>
        <taxon>Saccharothrix</taxon>
    </lineage>
</organism>
<evidence type="ECO:0000313" key="2">
    <source>
        <dbReference type="EMBL" id="RKT55111.1"/>
    </source>
</evidence>
<feature type="domain" description="Fido" evidence="1">
    <location>
        <begin position="140"/>
        <end position="288"/>
    </location>
</feature>
<evidence type="ECO:0000259" key="1">
    <source>
        <dbReference type="PROSITE" id="PS51459"/>
    </source>
</evidence>
<dbReference type="Proteomes" id="UP000282084">
    <property type="component" value="Unassembled WGS sequence"/>
</dbReference>
<dbReference type="InterPro" id="IPR036597">
    <property type="entry name" value="Fido-like_dom_sf"/>
</dbReference>
<dbReference type="AlphaFoldDB" id="A0A495W089"/>
<dbReference type="PROSITE" id="PS51459">
    <property type="entry name" value="FIDO"/>
    <property type="match status" value="1"/>
</dbReference>
<dbReference type="OrthoDB" id="9813719at2"/>
<dbReference type="EMBL" id="RBXO01000001">
    <property type="protein sequence ID" value="RKT55111.1"/>
    <property type="molecule type" value="Genomic_DNA"/>
</dbReference>
<dbReference type="SUPFAM" id="SSF140931">
    <property type="entry name" value="Fic-like"/>
    <property type="match status" value="1"/>
</dbReference>
<name>A0A495W089_9PSEU</name>
<accession>A0A495W089</accession>
<keyword evidence="3" id="KW-1185">Reference proteome</keyword>
<protein>
    <submittedName>
        <fullName evidence="2">Fic family protein</fullName>
    </submittedName>
</protein>
<gene>
    <name evidence="2" type="ORF">C8E97_3767</name>
</gene>
<comment type="caution">
    <text evidence="2">The sequence shown here is derived from an EMBL/GenBank/DDBJ whole genome shotgun (WGS) entry which is preliminary data.</text>
</comment>
<sequence>MTNAHGGWVEPANPATLPEPLRGLRVYLPNPMPVDARLPTGTHRNLAEAEHALGSLNESAERVADRSMLVLCGQIRDARSSGALAGHDADLVEALLFHLWAARAAGDDAAVAELLAKHPVGRFVLASAHGTARLAAGAPVDPRLLGEISAILTGSGPRDHDTGLRRHQGWFGGRTERDAYLLTVPPGEPLRRALAEWSAALRAPSPLSRVARIALSHLHLELVQPYPEANGHVARLASSLELVRTGLLRDQVLPMSHWLDAHRAEYHERVRAVVHGGPVHEWIDFFATGLRTEALAQVRMIDELAALHRAHLALAPRPLSLRRVAADLVTSPVLTHRTLVERYGITMKTATQVTGRLVRLGVLTSLEERVYNKVFVCRAVVRLLTTERPVERAARDQDAF</sequence>
<dbReference type="Gene3D" id="1.10.3290.10">
    <property type="entry name" value="Fido-like domain"/>
    <property type="match status" value="1"/>
</dbReference>
<reference evidence="2 3" key="1">
    <citation type="submission" date="2018-10" db="EMBL/GenBank/DDBJ databases">
        <title>Sequencing the genomes of 1000 actinobacteria strains.</title>
        <authorList>
            <person name="Klenk H.-P."/>
        </authorList>
    </citation>
    <scope>NUCLEOTIDE SEQUENCE [LARGE SCALE GENOMIC DNA]</scope>
    <source>
        <strain evidence="2 3">DSM 43800</strain>
    </source>
</reference>
<dbReference type="RefSeq" id="WP_121006874.1">
    <property type="nucleotide sequence ID" value="NZ_RBXO01000001.1"/>
</dbReference>
<proteinExistence type="predicted"/>
<evidence type="ECO:0000313" key="3">
    <source>
        <dbReference type="Proteomes" id="UP000282084"/>
    </source>
</evidence>
<dbReference type="InterPro" id="IPR003812">
    <property type="entry name" value="Fido"/>
</dbReference>